<dbReference type="SUPFAM" id="SSF51905">
    <property type="entry name" value="FAD/NAD(P)-binding domain"/>
    <property type="match status" value="1"/>
</dbReference>
<dbReference type="Gene3D" id="3.50.50.60">
    <property type="entry name" value="FAD/NAD(P)-binding domain"/>
    <property type="match status" value="1"/>
</dbReference>
<keyword evidence="1" id="KW-0472">Membrane</keyword>
<dbReference type="InterPro" id="IPR050407">
    <property type="entry name" value="Geranylgeranyl_reductase"/>
</dbReference>
<proteinExistence type="predicted"/>
<keyword evidence="3" id="KW-0560">Oxidoreductase</keyword>
<sequence>MTHEVVIVGAGPAGLACAGILARGGLKVLVLERKPHPGPKVCAGGITGSGLINRIPGCLEERRFHRQYIFTPWQKVRLASTAPMIATVNRENLGRHMAEAAAAAGAEIVASAQIERIDDDKVIFTARPGSKKHHAHFRRLVGADGSASLVRRHLRLPTKHLGIGINYQIPGTLTEMEWHLAPSLFGNGYGWIFPHRDTTSIGAYAAATVMKAGDLHRGLRTWATGRGIVLDGTRQRAGFVNFDYRGWNFGKVFLAGDAAGLASGLTGEGILPAMISGEAIARYILHQGCDLTDLQRLIQSHNLHRRAVLLTARNRLLTALTAETVVLALRLGLLYFTQLEMSHQPSR</sequence>
<evidence type="ECO:0000313" key="4">
    <source>
        <dbReference type="Proteomes" id="UP000539642"/>
    </source>
</evidence>
<protein>
    <submittedName>
        <fullName evidence="3">Geranylgeranyl reductase</fullName>
        <ecNumber evidence="3">1.3.1.83</ecNumber>
    </submittedName>
</protein>
<keyword evidence="4" id="KW-1185">Reference proteome</keyword>
<dbReference type="PANTHER" id="PTHR42685:SF22">
    <property type="entry name" value="CONDITIONED MEDIUM FACTOR RECEPTOR 1"/>
    <property type="match status" value="1"/>
</dbReference>
<dbReference type="RefSeq" id="WP_183347444.1">
    <property type="nucleotide sequence ID" value="NZ_JACHEO010000001.1"/>
</dbReference>
<dbReference type="GO" id="GO:0071949">
    <property type="term" value="F:FAD binding"/>
    <property type="evidence" value="ECO:0007669"/>
    <property type="project" value="InterPro"/>
</dbReference>
<reference evidence="3 4" key="1">
    <citation type="submission" date="2020-08" db="EMBL/GenBank/DDBJ databases">
        <title>Genomic Encyclopedia of Type Strains, Phase IV (KMG-IV): sequencing the most valuable type-strain genomes for metagenomic binning, comparative biology and taxonomic classification.</title>
        <authorList>
            <person name="Goeker M."/>
        </authorList>
    </citation>
    <scope>NUCLEOTIDE SEQUENCE [LARGE SCALE GENOMIC DNA]</scope>
    <source>
        <strain evidence="3 4">DSM 28570</strain>
    </source>
</reference>
<dbReference type="Proteomes" id="UP000539642">
    <property type="component" value="Unassembled WGS sequence"/>
</dbReference>
<dbReference type="EMBL" id="JACHEO010000001">
    <property type="protein sequence ID" value="MBB5346522.1"/>
    <property type="molecule type" value="Genomic_DNA"/>
</dbReference>
<dbReference type="EC" id="1.3.1.83" evidence="3"/>
<dbReference type="AlphaFoldDB" id="A0A840UL94"/>
<dbReference type="InterPro" id="IPR002938">
    <property type="entry name" value="FAD-bd"/>
</dbReference>
<accession>A0A840UL94</accession>
<feature type="domain" description="FAD-binding" evidence="2">
    <location>
        <begin position="4"/>
        <end position="157"/>
    </location>
</feature>
<keyword evidence="1" id="KW-0812">Transmembrane</keyword>
<dbReference type="Pfam" id="PF01494">
    <property type="entry name" value="FAD_binding_3"/>
    <property type="match status" value="1"/>
</dbReference>
<dbReference type="InterPro" id="IPR036188">
    <property type="entry name" value="FAD/NAD-bd_sf"/>
</dbReference>
<gene>
    <name evidence="3" type="ORF">HNQ81_000229</name>
</gene>
<evidence type="ECO:0000259" key="2">
    <source>
        <dbReference type="Pfam" id="PF01494"/>
    </source>
</evidence>
<dbReference type="PANTHER" id="PTHR42685">
    <property type="entry name" value="GERANYLGERANYL DIPHOSPHATE REDUCTASE"/>
    <property type="match status" value="1"/>
</dbReference>
<evidence type="ECO:0000313" key="3">
    <source>
        <dbReference type="EMBL" id="MBB5346522.1"/>
    </source>
</evidence>
<keyword evidence="1" id="KW-1133">Transmembrane helix</keyword>
<name>A0A840UL94_9BACT</name>
<organism evidence="3 4">
    <name type="scientific">Desulfoprunum benzoelyticum</name>
    <dbReference type="NCBI Taxonomy" id="1506996"/>
    <lineage>
        <taxon>Bacteria</taxon>
        <taxon>Pseudomonadati</taxon>
        <taxon>Thermodesulfobacteriota</taxon>
        <taxon>Desulfobulbia</taxon>
        <taxon>Desulfobulbales</taxon>
        <taxon>Desulfobulbaceae</taxon>
        <taxon>Desulfoprunum</taxon>
    </lineage>
</organism>
<evidence type="ECO:0000256" key="1">
    <source>
        <dbReference type="SAM" id="Phobius"/>
    </source>
</evidence>
<dbReference type="PRINTS" id="PR00420">
    <property type="entry name" value="RNGMNOXGNASE"/>
</dbReference>
<comment type="caution">
    <text evidence="3">The sequence shown here is derived from an EMBL/GenBank/DDBJ whole genome shotgun (WGS) entry which is preliminary data.</text>
</comment>
<feature type="transmembrane region" description="Helical" evidence="1">
    <location>
        <begin position="6"/>
        <end position="26"/>
    </location>
</feature>
<dbReference type="GO" id="GO:0102067">
    <property type="term" value="F:geranylgeranyl diphosphate reductase activity"/>
    <property type="evidence" value="ECO:0007669"/>
    <property type="project" value="UniProtKB-EC"/>
</dbReference>